<dbReference type="Proteomes" id="UP001152622">
    <property type="component" value="Chromosome 8"/>
</dbReference>
<dbReference type="PROSITE" id="PS50297">
    <property type="entry name" value="ANK_REP_REGION"/>
    <property type="match status" value="2"/>
</dbReference>
<dbReference type="Pfam" id="PF00023">
    <property type="entry name" value="Ank"/>
    <property type="match status" value="1"/>
</dbReference>
<evidence type="ECO:0000313" key="7">
    <source>
        <dbReference type="Proteomes" id="UP001152622"/>
    </source>
</evidence>
<dbReference type="PRINTS" id="PR01415">
    <property type="entry name" value="ANKYRIN"/>
</dbReference>
<keyword evidence="3" id="KW-0833">Ubl conjugation pathway</keyword>
<gene>
    <name evidence="6" type="ORF">SKAU_G00233270</name>
</gene>
<protein>
    <submittedName>
        <fullName evidence="6">Uncharacterized protein</fullName>
    </submittedName>
</protein>
<evidence type="ECO:0000256" key="2">
    <source>
        <dbReference type="ARBA" id="ARBA00022737"/>
    </source>
</evidence>
<dbReference type="InterPro" id="IPR051573">
    <property type="entry name" value="Ankyrin-SOCS_box_domain"/>
</dbReference>
<dbReference type="PROSITE" id="PS50088">
    <property type="entry name" value="ANK_REPEAT"/>
    <property type="match status" value="2"/>
</dbReference>
<dbReference type="Pfam" id="PF12796">
    <property type="entry name" value="Ank_2"/>
    <property type="match status" value="1"/>
</dbReference>
<dbReference type="Gene3D" id="1.25.40.20">
    <property type="entry name" value="Ankyrin repeat-containing domain"/>
    <property type="match status" value="2"/>
</dbReference>
<dbReference type="GO" id="GO:0016567">
    <property type="term" value="P:protein ubiquitination"/>
    <property type="evidence" value="ECO:0007669"/>
    <property type="project" value="TreeGrafter"/>
</dbReference>
<evidence type="ECO:0000256" key="3">
    <source>
        <dbReference type="ARBA" id="ARBA00022786"/>
    </source>
</evidence>
<dbReference type="InterPro" id="IPR036770">
    <property type="entry name" value="Ankyrin_rpt-contain_sf"/>
</dbReference>
<comment type="similarity">
    <text evidence="1">Belongs to the ankyrin SOCS box (ASB) family.</text>
</comment>
<feature type="repeat" description="ANK" evidence="5">
    <location>
        <begin position="2"/>
        <end position="34"/>
    </location>
</feature>
<feature type="repeat" description="ANK" evidence="5">
    <location>
        <begin position="87"/>
        <end position="119"/>
    </location>
</feature>
<comment type="caution">
    <text evidence="6">The sequence shown here is derived from an EMBL/GenBank/DDBJ whole genome shotgun (WGS) entry which is preliminary data.</text>
</comment>
<keyword evidence="4 5" id="KW-0040">ANK repeat</keyword>
<dbReference type="AlphaFoldDB" id="A0A9Q1ITK5"/>
<keyword evidence="7" id="KW-1185">Reference proteome</keyword>
<keyword evidence="2" id="KW-0677">Repeat</keyword>
<evidence type="ECO:0000256" key="1">
    <source>
        <dbReference type="ARBA" id="ARBA00005949"/>
    </source>
</evidence>
<dbReference type="SUPFAM" id="SSF48403">
    <property type="entry name" value="Ankyrin repeat"/>
    <property type="match status" value="1"/>
</dbReference>
<dbReference type="SMART" id="SM00248">
    <property type="entry name" value="ANK"/>
    <property type="match status" value="3"/>
</dbReference>
<dbReference type="EMBL" id="JAINUF010000008">
    <property type="protein sequence ID" value="KAJ8351851.1"/>
    <property type="molecule type" value="Genomic_DNA"/>
</dbReference>
<accession>A0A9Q1ITK5</accession>
<dbReference type="GO" id="GO:0045732">
    <property type="term" value="P:positive regulation of protein catabolic process"/>
    <property type="evidence" value="ECO:0007669"/>
    <property type="project" value="TreeGrafter"/>
</dbReference>
<sequence>MDGVSPLHDACLGGHATCAKFLLENGANVTAVTINGVTPLFNTCCSGSAACLHLLLEYGPAHHPAHLLASPLHQAVKRGADVHSGKAEESPLHAAAQRPSVRLVELLLEYGANVQSKSSEGRKPVELAVPRSPVERALQLREVMIIQWTVASRRTSGIGMGAAGPLLFFSSYSPAIVELGRSFLRSRLFPLLQRPYAMYDLNL</sequence>
<proteinExistence type="inferred from homology"/>
<evidence type="ECO:0000313" key="6">
    <source>
        <dbReference type="EMBL" id="KAJ8351851.1"/>
    </source>
</evidence>
<reference evidence="6" key="1">
    <citation type="journal article" date="2023" name="Science">
        <title>Genome structures resolve the early diversification of teleost fishes.</title>
        <authorList>
            <person name="Parey E."/>
            <person name="Louis A."/>
            <person name="Montfort J."/>
            <person name="Bouchez O."/>
            <person name="Roques C."/>
            <person name="Iampietro C."/>
            <person name="Lluch J."/>
            <person name="Castinel A."/>
            <person name="Donnadieu C."/>
            <person name="Desvignes T."/>
            <person name="Floi Bucao C."/>
            <person name="Jouanno E."/>
            <person name="Wen M."/>
            <person name="Mejri S."/>
            <person name="Dirks R."/>
            <person name="Jansen H."/>
            <person name="Henkel C."/>
            <person name="Chen W.J."/>
            <person name="Zahm M."/>
            <person name="Cabau C."/>
            <person name="Klopp C."/>
            <person name="Thompson A.W."/>
            <person name="Robinson-Rechavi M."/>
            <person name="Braasch I."/>
            <person name="Lecointre G."/>
            <person name="Bobe J."/>
            <person name="Postlethwait J.H."/>
            <person name="Berthelot C."/>
            <person name="Roest Crollius H."/>
            <person name="Guiguen Y."/>
        </authorList>
    </citation>
    <scope>NUCLEOTIDE SEQUENCE</scope>
    <source>
        <strain evidence="6">WJC10195</strain>
    </source>
</reference>
<evidence type="ECO:0000256" key="4">
    <source>
        <dbReference type="ARBA" id="ARBA00023043"/>
    </source>
</evidence>
<organism evidence="6 7">
    <name type="scientific">Synaphobranchus kaupii</name>
    <name type="common">Kaup's arrowtooth eel</name>
    <dbReference type="NCBI Taxonomy" id="118154"/>
    <lineage>
        <taxon>Eukaryota</taxon>
        <taxon>Metazoa</taxon>
        <taxon>Chordata</taxon>
        <taxon>Craniata</taxon>
        <taxon>Vertebrata</taxon>
        <taxon>Euteleostomi</taxon>
        <taxon>Actinopterygii</taxon>
        <taxon>Neopterygii</taxon>
        <taxon>Teleostei</taxon>
        <taxon>Anguilliformes</taxon>
        <taxon>Synaphobranchidae</taxon>
        <taxon>Synaphobranchus</taxon>
    </lineage>
</organism>
<dbReference type="InterPro" id="IPR002110">
    <property type="entry name" value="Ankyrin_rpt"/>
</dbReference>
<dbReference type="PANTHER" id="PTHR24136">
    <property type="entry name" value="SOWAH (DROSOPHILA) HOMOLOG"/>
    <property type="match status" value="1"/>
</dbReference>
<name>A0A9Q1ITK5_SYNKA</name>
<dbReference type="OrthoDB" id="3246549at2759"/>
<evidence type="ECO:0000256" key="5">
    <source>
        <dbReference type="PROSITE-ProRule" id="PRU00023"/>
    </source>
</evidence>
<dbReference type="PANTHER" id="PTHR24136:SF14">
    <property type="entry name" value="ANKYRIN REPEAT AND SOCS BOX PROTEIN 11"/>
    <property type="match status" value="1"/>
</dbReference>